<reference evidence="1" key="1">
    <citation type="journal article" date="2020" name="mSystems">
        <title>Genome- and Community-Level Interaction Insights into Carbon Utilization and Element Cycling Functions of Hydrothermarchaeota in Hydrothermal Sediment.</title>
        <authorList>
            <person name="Zhou Z."/>
            <person name="Liu Y."/>
            <person name="Xu W."/>
            <person name="Pan J."/>
            <person name="Luo Z.H."/>
            <person name="Li M."/>
        </authorList>
    </citation>
    <scope>NUCLEOTIDE SEQUENCE [LARGE SCALE GENOMIC DNA]</scope>
    <source>
        <strain evidence="1">HyVt-365</strain>
    </source>
</reference>
<organism evidence="1">
    <name type="scientific">candidate division WWE3 bacterium</name>
    <dbReference type="NCBI Taxonomy" id="2053526"/>
    <lineage>
        <taxon>Bacteria</taxon>
        <taxon>Katanobacteria</taxon>
    </lineage>
</organism>
<protein>
    <recommendedName>
        <fullName evidence="2">DUF669 domain-containing protein</fullName>
    </recommendedName>
</protein>
<evidence type="ECO:0008006" key="2">
    <source>
        <dbReference type="Google" id="ProtNLM"/>
    </source>
</evidence>
<comment type="caution">
    <text evidence="1">The sequence shown here is derived from an EMBL/GenBank/DDBJ whole genome shotgun (WGS) entry which is preliminary data.</text>
</comment>
<dbReference type="EMBL" id="DRHH01000064">
    <property type="protein sequence ID" value="HEB14066.1"/>
    <property type="molecule type" value="Genomic_DNA"/>
</dbReference>
<name>A0A7C1NMG7_UNCKA</name>
<gene>
    <name evidence="1" type="ORF">ENI09_01510</name>
</gene>
<dbReference type="Proteomes" id="UP000885744">
    <property type="component" value="Unassembled WGS sequence"/>
</dbReference>
<sequence length="132" mass="15089">MSIYEVGDVDHVKPLSALPEGLYRTKIVKVGDATLNKRETGKYIPVDIEYMDHEEQFPTTFYLSLVGENDAVRSAYMKRLRIKNFCALYGLTLDGGRFDTDEWMSAIAEETPVTQEAFNGKMQNRIEPPDFE</sequence>
<accession>A0A7C1NMG7</accession>
<proteinExistence type="predicted"/>
<dbReference type="AlphaFoldDB" id="A0A7C1NMG7"/>
<evidence type="ECO:0000313" key="1">
    <source>
        <dbReference type="EMBL" id="HEB14066.1"/>
    </source>
</evidence>